<evidence type="ECO:0000313" key="1">
    <source>
        <dbReference type="EMBL" id="KAK0732159.1"/>
    </source>
</evidence>
<gene>
    <name evidence="1" type="ORF">B0H67DRAFT_640458</name>
</gene>
<organism evidence="1 2">
    <name type="scientific">Lasiosphaeris hirsuta</name>
    <dbReference type="NCBI Taxonomy" id="260670"/>
    <lineage>
        <taxon>Eukaryota</taxon>
        <taxon>Fungi</taxon>
        <taxon>Dikarya</taxon>
        <taxon>Ascomycota</taxon>
        <taxon>Pezizomycotina</taxon>
        <taxon>Sordariomycetes</taxon>
        <taxon>Sordariomycetidae</taxon>
        <taxon>Sordariales</taxon>
        <taxon>Lasiosphaeriaceae</taxon>
        <taxon>Lasiosphaeris</taxon>
    </lineage>
</organism>
<keyword evidence="2" id="KW-1185">Reference proteome</keyword>
<dbReference type="AlphaFoldDB" id="A0AA40BDH6"/>
<accession>A0AA40BDH6</accession>
<reference evidence="1" key="1">
    <citation type="submission" date="2023-06" db="EMBL/GenBank/DDBJ databases">
        <title>Genome-scale phylogeny and comparative genomics of the fungal order Sordariales.</title>
        <authorList>
            <consortium name="Lawrence Berkeley National Laboratory"/>
            <person name="Hensen N."/>
            <person name="Bonometti L."/>
            <person name="Westerberg I."/>
            <person name="Brannstrom I.O."/>
            <person name="Guillou S."/>
            <person name="Cros-Aarteil S."/>
            <person name="Calhoun S."/>
            <person name="Haridas S."/>
            <person name="Kuo A."/>
            <person name="Mondo S."/>
            <person name="Pangilinan J."/>
            <person name="Riley R."/>
            <person name="Labutti K."/>
            <person name="Andreopoulos B."/>
            <person name="Lipzen A."/>
            <person name="Chen C."/>
            <person name="Yanf M."/>
            <person name="Daum C."/>
            <person name="Ng V."/>
            <person name="Clum A."/>
            <person name="Steindorff A."/>
            <person name="Ohm R."/>
            <person name="Martin F."/>
            <person name="Silar P."/>
            <person name="Natvig D."/>
            <person name="Lalanne C."/>
            <person name="Gautier V."/>
            <person name="Ament-Velasquez S.L."/>
            <person name="Kruys A."/>
            <person name="Hutchinson M.I."/>
            <person name="Powell A.J."/>
            <person name="Barry K."/>
            <person name="Miller A.N."/>
            <person name="Grigoriev I.V."/>
            <person name="Debuchy R."/>
            <person name="Gladieux P."/>
            <person name="Thoren M.H."/>
            <person name="Johannesson H."/>
        </authorList>
    </citation>
    <scope>NUCLEOTIDE SEQUENCE</scope>
    <source>
        <strain evidence="1">SMH4607-1</strain>
    </source>
</reference>
<dbReference type="EMBL" id="JAUKUA010000001">
    <property type="protein sequence ID" value="KAK0732159.1"/>
    <property type="molecule type" value="Genomic_DNA"/>
</dbReference>
<proteinExistence type="predicted"/>
<evidence type="ECO:0000313" key="2">
    <source>
        <dbReference type="Proteomes" id="UP001172102"/>
    </source>
</evidence>
<name>A0AA40BDH6_9PEZI</name>
<dbReference type="Proteomes" id="UP001172102">
    <property type="component" value="Unassembled WGS sequence"/>
</dbReference>
<protein>
    <submittedName>
        <fullName evidence="1">Uncharacterized protein</fullName>
    </submittedName>
</protein>
<sequence>MTSPNIDLLPSAEEFRMLYEDCFRTWAALHVGAGKEPRLPAQYLALKDAFRQHVFFPTNLKLEHFKKEYDSETGPAIANSTKVTLYYGHWQELQSSESTRGSHDWVHEDNHLDRLLTMSCSKLQGRLLLAGFFNPSLECNNSTPWIQGALGTIATLTQGQSLTRARMLMDRVPEVASLWIGATSMDAHYLLKQAHV</sequence>
<comment type="caution">
    <text evidence="1">The sequence shown here is derived from an EMBL/GenBank/DDBJ whole genome shotgun (WGS) entry which is preliminary data.</text>
</comment>